<dbReference type="Pfam" id="PF06769">
    <property type="entry name" value="YoeB_toxin"/>
    <property type="match status" value="1"/>
</dbReference>
<keyword evidence="5" id="KW-0378">Hydrolase</keyword>
<keyword evidence="2" id="KW-1277">Toxin-antitoxin system</keyword>
<evidence type="ECO:0000256" key="6">
    <source>
        <dbReference type="ARBA" id="ARBA00030388"/>
    </source>
</evidence>
<dbReference type="OrthoDB" id="9801102at2"/>
<protein>
    <recommendedName>
        <fullName evidence="7">Endoribonuclease YoeB</fullName>
    </recommendedName>
    <alternativeName>
        <fullName evidence="6">Putative mRNA interferase YoeB</fullName>
    </alternativeName>
</protein>
<comment type="similarity">
    <text evidence="1">Belongs to the YoeB family.</text>
</comment>
<dbReference type="RefSeq" id="WP_054646007.1">
    <property type="nucleotide sequence ID" value="NZ_FUXS01000002.1"/>
</dbReference>
<accession>A0A0R2JUV1</accession>
<dbReference type="SUPFAM" id="SSF143011">
    <property type="entry name" value="RelE-like"/>
    <property type="match status" value="1"/>
</dbReference>
<keyword evidence="3" id="KW-0540">Nuclease</keyword>
<name>A0A0R2JUV1_9LACO</name>
<evidence type="ECO:0000256" key="2">
    <source>
        <dbReference type="ARBA" id="ARBA00022649"/>
    </source>
</evidence>
<evidence type="ECO:0000256" key="7">
    <source>
        <dbReference type="ARBA" id="ARBA00050056"/>
    </source>
</evidence>
<dbReference type="InterPro" id="IPR035093">
    <property type="entry name" value="RelE/ParE_toxin_dom_sf"/>
</dbReference>
<dbReference type="AlphaFoldDB" id="A0A0R2JUV1"/>
<dbReference type="GO" id="GO:0045892">
    <property type="term" value="P:negative regulation of DNA-templated transcription"/>
    <property type="evidence" value="ECO:0007669"/>
    <property type="project" value="TreeGrafter"/>
</dbReference>
<dbReference type="PANTHER" id="PTHR38039">
    <property type="entry name" value="TOXIN YOEB"/>
    <property type="match status" value="1"/>
</dbReference>
<evidence type="ECO:0000256" key="5">
    <source>
        <dbReference type="ARBA" id="ARBA00022801"/>
    </source>
</evidence>
<dbReference type="PATRIC" id="fig|1122148.6.peg.1102"/>
<evidence type="ECO:0000313" key="9">
    <source>
        <dbReference type="Proteomes" id="UP000051565"/>
    </source>
</evidence>
<dbReference type="EMBL" id="JQBT01000033">
    <property type="protein sequence ID" value="KRN78796.1"/>
    <property type="molecule type" value="Genomic_DNA"/>
</dbReference>
<dbReference type="STRING" id="53444.AYR59_02780"/>
<evidence type="ECO:0000256" key="4">
    <source>
        <dbReference type="ARBA" id="ARBA00022759"/>
    </source>
</evidence>
<dbReference type="GeneID" id="61249800"/>
<dbReference type="Proteomes" id="UP000051565">
    <property type="component" value="Unassembled WGS sequence"/>
</dbReference>
<dbReference type="Gene3D" id="3.30.2310.20">
    <property type="entry name" value="RelE-like"/>
    <property type="match status" value="1"/>
</dbReference>
<reference evidence="8 9" key="1">
    <citation type="journal article" date="2015" name="Genome Announc.">
        <title>Expanding the biotechnology potential of lactobacilli through comparative genomics of 213 strains and associated genera.</title>
        <authorList>
            <person name="Sun Z."/>
            <person name="Harris H.M."/>
            <person name="McCann A."/>
            <person name="Guo C."/>
            <person name="Argimon S."/>
            <person name="Zhang W."/>
            <person name="Yang X."/>
            <person name="Jeffery I.B."/>
            <person name="Cooney J.C."/>
            <person name="Kagawa T.F."/>
            <person name="Liu W."/>
            <person name="Song Y."/>
            <person name="Salvetti E."/>
            <person name="Wrobel A."/>
            <person name="Rasinkangas P."/>
            <person name="Parkhill J."/>
            <person name="Rea M.C."/>
            <person name="O'Sullivan O."/>
            <person name="Ritari J."/>
            <person name="Douillard F.P."/>
            <person name="Paul Ross R."/>
            <person name="Yang R."/>
            <person name="Briner A.E."/>
            <person name="Felis G.E."/>
            <person name="de Vos W.M."/>
            <person name="Barrangou R."/>
            <person name="Klaenhammer T.R."/>
            <person name="Caufield P.W."/>
            <person name="Cui Y."/>
            <person name="Zhang H."/>
            <person name="O'Toole P.W."/>
        </authorList>
    </citation>
    <scope>NUCLEOTIDE SEQUENCE [LARGE SCALE GENOMIC DNA]</scope>
    <source>
        <strain evidence="8 9">DSM 20690</strain>
    </source>
</reference>
<organism evidence="8 9">
    <name type="scientific">Fructilactobacillus lindneri DSM 20690 = JCM 11027</name>
    <dbReference type="NCBI Taxonomy" id="1122148"/>
    <lineage>
        <taxon>Bacteria</taxon>
        <taxon>Bacillati</taxon>
        <taxon>Bacillota</taxon>
        <taxon>Bacilli</taxon>
        <taxon>Lactobacillales</taxon>
        <taxon>Lactobacillaceae</taxon>
        <taxon>Fructilactobacillus</taxon>
    </lineage>
</organism>
<proteinExistence type="inferred from homology"/>
<dbReference type="GO" id="GO:0016787">
    <property type="term" value="F:hydrolase activity"/>
    <property type="evidence" value="ECO:0007669"/>
    <property type="project" value="UniProtKB-KW"/>
</dbReference>
<keyword evidence="4" id="KW-0255">Endonuclease</keyword>
<evidence type="ECO:0000256" key="1">
    <source>
        <dbReference type="ARBA" id="ARBA00008172"/>
    </source>
</evidence>
<comment type="caution">
    <text evidence="8">The sequence shown here is derived from an EMBL/GenBank/DDBJ whole genome shotgun (WGS) entry which is preliminary data.</text>
</comment>
<dbReference type="InterPro" id="IPR009614">
    <property type="entry name" value="YoeB_toxin"/>
</dbReference>
<sequence>MSYKIILIKQAKKDLKKYRGTPYVNTINEILKTIHNNPYEPTNSFEKLMPPGDGYYSRRINIQDRIVYKINSEEKLVTIFSVKGHYK</sequence>
<gene>
    <name evidence="8" type="ORF">IV52_GL001076</name>
</gene>
<evidence type="ECO:0000313" key="8">
    <source>
        <dbReference type="EMBL" id="KRN78796.1"/>
    </source>
</evidence>
<dbReference type="GO" id="GO:0006401">
    <property type="term" value="P:RNA catabolic process"/>
    <property type="evidence" value="ECO:0007669"/>
    <property type="project" value="InterPro"/>
</dbReference>
<dbReference type="NCBIfam" id="TIGR02116">
    <property type="entry name" value="toxin_Txe_YoeB"/>
    <property type="match status" value="1"/>
</dbReference>
<dbReference type="GO" id="GO:0004519">
    <property type="term" value="F:endonuclease activity"/>
    <property type="evidence" value="ECO:0007669"/>
    <property type="project" value="UniProtKB-KW"/>
</dbReference>
<keyword evidence="9" id="KW-1185">Reference proteome</keyword>
<evidence type="ECO:0000256" key="3">
    <source>
        <dbReference type="ARBA" id="ARBA00022722"/>
    </source>
</evidence>
<dbReference type="PANTHER" id="PTHR38039:SF1">
    <property type="entry name" value="TOXIN YOEB"/>
    <property type="match status" value="1"/>
</dbReference>